<accession>A0A3A6PJ79</accession>
<gene>
    <name evidence="5" type="primary">kptA</name>
    <name evidence="6" type="ORF">D3P09_09025</name>
</gene>
<dbReference type="EMBL" id="QXQB01000002">
    <property type="protein sequence ID" value="RJX40380.1"/>
    <property type="molecule type" value="Genomic_DNA"/>
</dbReference>
<dbReference type="GO" id="GO:0003950">
    <property type="term" value="F:NAD+ poly-ADP-ribosyltransferase activity"/>
    <property type="evidence" value="ECO:0007669"/>
    <property type="project" value="InterPro"/>
</dbReference>
<dbReference type="GO" id="GO:0006388">
    <property type="term" value="P:tRNA splicing, via endonucleolytic cleavage and ligation"/>
    <property type="evidence" value="ECO:0007669"/>
    <property type="project" value="UniProtKB-UniRule"/>
</dbReference>
<keyword evidence="3 5" id="KW-0520">NAD</keyword>
<dbReference type="EC" id="2.7.1.-" evidence="5"/>
<evidence type="ECO:0000256" key="2">
    <source>
        <dbReference type="ARBA" id="ARBA00022679"/>
    </source>
</evidence>
<dbReference type="HAMAP" id="MF_00299">
    <property type="entry name" value="KptA"/>
    <property type="match status" value="1"/>
</dbReference>
<organism evidence="6 7">
    <name type="scientific">Paenibacillus pinisoli</name>
    <dbReference type="NCBI Taxonomy" id="1276110"/>
    <lineage>
        <taxon>Bacteria</taxon>
        <taxon>Bacillati</taxon>
        <taxon>Bacillota</taxon>
        <taxon>Bacilli</taxon>
        <taxon>Bacillales</taxon>
        <taxon>Paenibacillaceae</taxon>
        <taxon>Paenibacillus</taxon>
    </lineage>
</organism>
<dbReference type="InterPro" id="IPR002745">
    <property type="entry name" value="Ptrans_KptA/Tpt1"/>
</dbReference>
<dbReference type="Gene3D" id="1.10.10.970">
    <property type="entry name" value="RNA 2'-phosphotransferase, Tpt1/KptA family, N-terminal domain"/>
    <property type="match status" value="1"/>
</dbReference>
<dbReference type="InterPro" id="IPR042081">
    <property type="entry name" value="RNA_2'-PTrans_C"/>
</dbReference>
<evidence type="ECO:0000256" key="4">
    <source>
        <dbReference type="ARBA" id="ARBA00025212"/>
    </source>
</evidence>
<dbReference type="Gene3D" id="3.20.170.30">
    <property type="match status" value="1"/>
</dbReference>
<comment type="similarity">
    <text evidence="1 5">Belongs to the KptA/TPT1 family.</text>
</comment>
<comment type="function">
    <text evidence="4 5">Removes the 2'-phosphate from RNA via an intermediate in which the phosphate is ADP-ribosylated by NAD followed by a presumed transesterification to release the RNA and generate ADP-ribose 1''-2''-cyclic phosphate (APPR&gt;P). May function as an ADP-ribosylase.</text>
</comment>
<proteinExistence type="inferred from homology"/>
<sequence>MLDQHKEKSLSKLISKMLRHTPKAFGLALDPEDGSCTLDALLASIQAQPRWGWVTKEHIELVVRQSDKQRFEIIDARIRARYGHSHDRVSYAPADPPAILYHGTNKNALPSILLEGLKPMGRQYVHLSEGTHFATLAGSRRGELVILEVDTDSARQAGVTFYYAGNEVWLADHVPAASCAMMRTDKEL</sequence>
<protein>
    <recommendedName>
        <fullName evidence="5">Probable RNA 2'-phosphotransferase</fullName>
        <ecNumber evidence="5">2.7.1.-</ecNumber>
    </recommendedName>
</protein>
<evidence type="ECO:0000256" key="5">
    <source>
        <dbReference type="HAMAP-Rule" id="MF_00299"/>
    </source>
</evidence>
<evidence type="ECO:0000256" key="3">
    <source>
        <dbReference type="ARBA" id="ARBA00023027"/>
    </source>
</evidence>
<dbReference type="AlphaFoldDB" id="A0A3A6PJ79"/>
<dbReference type="SUPFAM" id="SSF56399">
    <property type="entry name" value="ADP-ribosylation"/>
    <property type="match status" value="1"/>
</dbReference>
<keyword evidence="2 5" id="KW-0808">Transferase</keyword>
<dbReference type="OrthoDB" id="4537997at2"/>
<evidence type="ECO:0000313" key="6">
    <source>
        <dbReference type="EMBL" id="RJX40380.1"/>
    </source>
</evidence>
<evidence type="ECO:0000256" key="1">
    <source>
        <dbReference type="ARBA" id="ARBA00009836"/>
    </source>
</evidence>
<dbReference type="PANTHER" id="PTHR12684:SF2">
    <property type="entry name" value="TRNA 2'-PHOSPHOTRANSFERASE 1"/>
    <property type="match status" value="1"/>
</dbReference>
<reference evidence="6 7" key="1">
    <citation type="submission" date="2018-09" db="EMBL/GenBank/DDBJ databases">
        <title>Paenibacillus aracenensis nov. sp. isolated from a cave in southern Spain.</title>
        <authorList>
            <person name="Jurado V."/>
            <person name="Gutierrez-Patricio S."/>
            <person name="Gonzalez-Pimentel J.L."/>
            <person name="Miller A.Z."/>
            <person name="Laiz L."/>
            <person name="Saiz-Jimenez C."/>
        </authorList>
    </citation>
    <scope>NUCLEOTIDE SEQUENCE [LARGE SCALE GENOMIC DNA]</scope>
    <source>
        <strain evidence="6 7">JCM 19203</strain>
    </source>
</reference>
<dbReference type="InterPro" id="IPR042080">
    <property type="entry name" value="RNA_2'-PTrans_N"/>
</dbReference>
<comment type="caution">
    <text evidence="6">The sequence shown here is derived from an EMBL/GenBank/DDBJ whole genome shotgun (WGS) entry which is preliminary data.</text>
</comment>
<evidence type="ECO:0000313" key="7">
    <source>
        <dbReference type="Proteomes" id="UP000267798"/>
    </source>
</evidence>
<dbReference type="GO" id="GO:0000215">
    <property type="term" value="F:tRNA 2'-phosphotransferase activity"/>
    <property type="evidence" value="ECO:0007669"/>
    <property type="project" value="TreeGrafter"/>
</dbReference>
<dbReference type="Proteomes" id="UP000267798">
    <property type="component" value="Unassembled WGS sequence"/>
</dbReference>
<dbReference type="Pfam" id="PF01885">
    <property type="entry name" value="PTS_2-RNA"/>
    <property type="match status" value="1"/>
</dbReference>
<name>A0A3A6PJ79_9BACL</name>
<dbReference type="RefSeq" id="WP_120110670.1">
    <property type="nucleotide sequence ID" value="NZ_QXQB01000002.1"/>
</dbReference>
<dbReference type="PANTHER" id="PTHR12684">
    <property type="entry name" value="PUTATIVE PHOSPHOTRANSFERASE"/>
    <property type="match status" value="1"/>
</dbReference>
<dbReference type="InterPro" id="IPR022928">
    <property type="entry name" value="RNA_2'-PTrans_KptA"/>
</dbReference>
<keyword evidence="7" id="KW-1185">Reference proteome</keyword>